<accession>A0A520KT39</accession>
<name>A0A520KT39_METT2</name>
<dbReference type="GO" id="GO:0016787">
    <property type="term" value="F:hydrolase activity"/>
    <property type="evidence" value="ECO:0007669"/>
    <property type="project" value="InterPro"/>
</dbReference>
<reference evidence="2 3" key="1">
    <citation type="journal article" date="2019" name="Nat. Microbiol.">
        <title>Wide diversity of methane and short-chain alkane metabolisms in uncultured archaea.</title>
        <authorList>
            <person name="Borrel G."/>
            <person name="Adam P.S."/>
            <person name="McKay L.J."/>
            <person name="Chen L.X."/>
            <person name="Sierra-Garcia I.N."/>
            <person name="Sieber C.M."/>
            <person name="Letourneur Q."/>
            <person name="Ghozlane A."/>
            <person name="Andersen G.L."/>
            <person name="Li W.J."/>
            <person name="Hallam S.J."/>
            <person name="Muyzer G."/>
            <person name="de Oliveira V.M."/>
            <person name="Inskeep W.P."/>
            <person name="Banfield J.F."/>
            <person name="Gribaldo S."/>
        </authorList>
    </citation>
    <scope>NUCLEOTIDE SEQUENCE [LARGE SCALE GENOMIC DNA]</scope>
    <source>
        <strain evidence="2">NM1a</strain>
    </source>
</reference>
<feature type="domain" description="Calcineurin-like phosphoesterase" evidence="1">
    <location>
        <begin position="38"/>
        <end position="165"/>
    </location>
</feature>
<dbReference type="EMBL" id="RXIF01000004">
    <property type="protein sequence ID" value="RZN65093.1"/>
    <property type="molecule type" value="Genomic_DNA"/>
</dbReference>
<comment type="caution">
    <text evidence="2">The sequence shown here is derived from an EMBL/GenBank/DDBJ whole genome shotgun (WGS) entry which is preliminary data.</text>
</comment>
<dbReference type="InterPro" id="IPR024173">
    <property type="entry name" value="Pesterase_MJ0037-like"/>
</dbReference>
<evidence type="ECO:0000313" key="2">
    <source>
        <dbReference type="EMBL" id="RZN65093.1"/>
    </source>
</evidence>
<protein>
    <submittedName>
        <fullName evidence="2">Metallophosphoesterase</fullName>
    </submittedName>
</protein>
<dbReference type="Pfam" id="PF00149">
    <property type="entry name" value="Metallophos"/>
    <property type="match status" value="1"/>
</dbReference>
<dbReference type="InterPro" id="IPR004843">
    <property type="entry name" value="Calcineurin-like_PHP"/>
</dbReference>
<dbReference type="Gene3D" id="3.60.21.10">
    <property type="match status" value="1"/>
</dbReference>
<dbReference type="PANTHER" id="PTHR39323">
    <property type="entry name" value="BLR1149 PROTEIN"/>
    <property type="match status" value="1"/>
</dbReference>
<gene>
    <name evidence="2" type="ORF">EF806_03355</name>
</gene>
<organism evidence="2 3">
    <name type="scientific">Methanoliparum thermophilum</name>
    <dbReference type="NCBI Taxonomy" id="2491083"/>
    <lineage>
        <taxon>Archaea</taxon>
        <taxon>Methanobacteriati</taxon>
        <taxon>Methanobacteriota</taxon>
        <taxon>Candidatus Methanoliparia</taxon>
        <taxon>Candidatus Methanoliparales</taxon>
        <taxon>Candidatus Methanoliparaceae</taxon>
        <taxon>Candidatus Methanoliparum</taxon>
    </lineage>
</organism>
<dbReference type="PANTHER" id="PTHR39323:SF1">
    <property type="entry name" value="BLR1149 PROTEIN"/>
    <property type="match status" value="1"/>
</dbReference>
<proteinExistence type="predicted"/>
<sequence length="259" mass="29536">MQYSGISRTIKGGNNWKENLFDMLEPLPDIPILFLNRKTIVLADLHLGIEYELMKNGINISSQTERLLKKIITIIDDFAPKDVIFLGDIKHNVPYTSKQEKKEIPDFFLEISNYSDVYIVKGNHDGNLEDLIPNRENIFLYDGRGFSYHGFGLFHGHAYPFNDVLDCKTGIMAHIHPMIRLTDDLGISNILPIWLRVPINKKDKFAMNELVVIPAFNDLCGGLAINIMKSRSFGFIESIFSIKKVRAYLLDGTDLGFII</sequence>
<dbReference type="InterPro" id="IPR029052">
    <property type="entry name" value="Metallo-depent_PP-like"/>
</dbReference>
<dbReference type="AlphaFoldDB" id="A0A520KT39"/>
<dbReference type="PIRSF" id="PIRSF000887">
    <property type="entry name" value="Pesterase_MJ0037"/>
    <property type="match status" value="1"/>
</dbReference>
<evidence type="ECO:0000313" key="3">
    <source>
        <dbReference type="Proteomes" id="UP000317158"/>
    </source>
</evidence>
<evidence type="ECO:0000259" key="1">
    <source>
        <dbReference type="Pfam" id="PF00149"/>
    </source>
</evidence>
<dbReference type="Proteomes" id="UP000317158">
    <property type="component" value="Unassembled WGS sequence"/>
</dbReference>
<dbReference type="SUPFAM" id="SSF56300">
    <property type="entry name" value="Metallo-dependent phosphatases"/>
    <property type="match status" value="1"/>
</dbReference>
<dbReference type="CDD" id="cd07391">
    <property type="entry name" value="MPP_PF1019"/>
    <property type="match status" value="1"/>
</dbReference>